<evidence type="ECO:0000259" key="1">
    <source>
        <dbReference type="Pfam" id="PF25564"/>
    </source>
</evidence>
<evidence type="ECO:0000313" key="3">
    <source>
        <dbReference type="Proteomes" id="UP000321150"/>
    </source>
</evidence>
<dbReference type="Pfam" id="PF25564">
    <property type="entry name" value="DUF7933"/>
    <property type="match status" value="1"/>
</dbReference>
<sequence length="601" mass="62761">MMKKNNYLINHFSVLLLFSSVLFWSQTVVRYSQDIKGGATIIGNSWYYSTSNTGSPRITPDVDGGFGTTRSTSADLILPAGSIIDKAYLSIEKDDFTNDPPAFTSVKLKVPGAAAYTTLTSATSIANRTTLPSDWPTGQMIWDITAMMPAAGYVSTAAGGAAGRYFLADPLPAPYDMGGWSIIVVYKNPNSKFRNVTVADNWQYFTSTTISTIIPGIKVPPVGTVKAVVGVTGTYGDRGASDFLNFGKTATALTALKDPMTGAANDALNSSIAWGSNNNVLADGVAVPIGNYVRRNPISAGHLFGASESYDYDADIFDATGVLAPSATPISVTLQQQGTGNDILISGSYFISVDIAVPPKLTKTISPSVISDGGTAAYTWTVTNTSPDALLQTISFTDNLPSSIIVAAIPNASITGGSGGTITAAAGSGTVTIANLQLAPGQSATIKVDITNVPGQVNPVCTGQPAFTNSASNITVPASSPILDTSGMVPQCLMVLAYCYKPAVTAGTVLDTKSGITALGRAGAENGNWPMVRKGAWTALEAKTKGFVVNRIPTTAQVNTIAAPVEGMMVYDEEADCLKIYTTTDNGLTFSWQCFNTQTCP</sequence>
<dbReference type="InterPro" id="IPR057693">
    <property type="entry name" value="DUF7933"/>
</dbReference>
<feature type="domain" description="DUF7933" evidence="1">
    <location>
        <begin position="359"/>
        <end position="457"/>
    </location>
</feature>
<gene>
    <name evidence="2" type="ORF">CLA01_41180</name>
</gene>
<reference evidence="2 3" key="1">
    <citation type="submission" date="2019-07" db="EMBL/GenBank/DDBJ databases">
        <title>Whole genome shotgun sequence of Chryseobacterium lathyri NBRC 105250.</title>
        <authorList>
            <person name="Hosoyama A."/>
            <person name="Uohara A."/>
            <person name="Ohji S."/>
            <person name="Ichikawa N."/>
        </authorList>
    </citation>
    <scope>NUCLEOTIDE SEQUENCE [LARGE SCALE GENOMIC DNA]</scope>
    <source>
        <strain evidence="2 3">NBRC 105250</strain>
    </source>
</reference>
<accession>A0A511YFV8</accession>
<organism evidence="2 3">
    <name type="scientific">Chryseobacterium lathyri</name>
    <dbReference type="NCBI Taxonomy" id="395933"/>
    <lineage>
        <taxon>Bacteria</taxon>
        <taxon>Pseudomonadati</taxon>
        <taxon>Bacteroidota</taxon>
        <taxon>Flavobacteriia</taxon>
        <taxon>Flavobacteriales</taxon>
        <taxon>Weeksellaceae</taxon>
        <taxon>Chryseobacterium group</taxon>
        <taxon>Chryseobacterium</taxon>
    </lineage>
</organism>
<dbReference type="EMBL" id="BJYI01000025">
    <property type="protein sequence ID" value="GEN74046.1"/>
    <property type="molecule type" value="Genomic_DNA"/>
</dbReference>
<protein>
    <recommendedName>
        <fullName evidence="1">DUF7933 domain-containing protein</fullName>
    </recommendedName>
</protein>
<proteinExistence type="predicted"/>
<name>A0A511YFV8_9FLAO</name>
<dbReference type="AlphaFoldDB" id="A0A511YFV8"/>
<dbReference type="RefSeq" id="WP_111961052.1">
    <property type="nucleotide sequence ID" value="NZ_BJYI01000025.1"/>
</dbReference>
<dbReference type="Proteomes" id="UP000321150">
    <property type="component" value="Unassembled WGS sequence"/>
</dbReference>
<comment type="caution">
    <text evidence="2">The sequence shown here is derived from an EMBL/GenBank/DDBJ whole genome shotgun (WGS) entry which is preliminary data.</text>
</comment>
<dbReference type="OrthoDB" id="1254202at2"/>
<evidence type="ECO:0000313" key="2">
    <source>
        <dbReference type="EMBL" id="GEN74046.1"/>
    </source>
</evidence>